<dbReference type="FunFam" id="3.40.50.11210:FF:000002">
    <property type="entry name" value="Signal-induced proliferation-associated 1-like protein 1"/>
    <property type="match status" value="1"/>
</dbReference>
<dbReference type="Gene3D" id="3.30.710.10">
    <property type="entry name" value="Potassium Channel Kv1.1, Chain A"/>
    <property type="match status" value="2"/>
</dbReference>
<keyword evidence="1" id="KW-0343">GTPase activation</keyword>
<dbReference type="GO" id="GO:0005096">
    <property type="term" value="F:GTPase activator activity"/>
    <property type="evidence" value="ECO:0007669"/>
    <property type="project" value="UniProtKB-KW"/>
</dbReference>
<evidence type="ECO:0000313" key="6">
    <source>
        <dbReference type="Proteomes" id="UP000515204"/>
    </source>
</evidence>
<keyword evidence="6" id="KW-1185">Reference proteome</keyword>
<organism evidence="6 7">
    <name type="scientific">Dinoponera quadriceps</name>
    <name type="common">South American ant</name>
    <dbReference type="NCBI Taxonomy" id="609295"/>
    <lineage>
        <taxon>Eukaryota</taxon>
        <taxon>Metazoa</taxon>
        <taxon>Ecdysozoa</taxon>
        <taxon>Arthropoda</taxon>
        <taxon>Hexapoda</taxon>
        <taxon>Insecta</taxon>
        <taxon>Pterygota</taxon>
        <taxon>Neoptera</taxon>
        <taxon>Endopterygota</taxon>
        <taxon>Hymenoptera</taxon>
        <taxon>Apocrita</taxon>
        <taxon>Aculeata</taxon>
        <taxon>Formicoidea</taxon>
        <taxon>Formicidae</taxon>
        <taxon>Ponerinae</taxon>
        <taxon>Ponerini</taxon>
        <taxon>Dinoponera</taxon>
    </lineage>
</organism>
<feature type="region of interest" description="Disordered" evidence="4">
    <location>
        <begin position="1334"/>
        <end position="1368"/>
    </location>
</feature>
<dbReference type="CTD" id="32253"/>
<dbReference type="Pfam" id="PF00651">
    <property type="entry name" value="BTB"/>
    <property type="match status" value="1"/>
</dbReference>
<dbReference type="GO" id="GO:0005737">
    <property type="term" value="C:cytoplasm"/>
    <property type="evidence" value="ECO:0007669"/>
    <property type="project" value="TreeGrafter"/>
</dbReference>
<feature type="domain" description="Rap-GAP" evidence="5">
    <location>
        <begin position="937"/>
        <end position="1155"/>
    </location>
</feature>
<feature type="compositionally biased region" description="Polar residues" evidence="4">
    <location>
        <begin position="153"/>
        <end position="163"/>
    </location>
</feature>
<dbReference type="InterPro" id="IPR011333">
    <property type="entry name" value="SKP1/BTB/POZ_sf"/>
</dbReference>
<feature type="compositionally biased region" description="Polar residues" evidence="4">
    <location>
        <begin position="1285"/>
        <end position="1296"/>
    </location>
</feature>
<feature type="compositionally biased region" description="Polar residues" evidence="4">
    <location>
        <begin position="287"/>
        <end position="303"/>
    </location>
</feature>
<evidence type="ECO:0000256" key="2">
    <source>
        <dbReference type="ARBA" id="ARBA00022553"/>
    </source>
</evidence>
<dbReference type="Gene3D" id="3.40.50.11210">
    <property type="entry name" value="Rap/Ran-GAP"/>
    <property type="match status" value="1"/>
</dbReference>
<dbReference type="GeneID" id="106745974"/>
<dbReference type="OrthoDB" id="2499658at2759"/>
<accession>A0A6P3XH49</accession>
<evidence type="ECO:0000256" key="4">
    <source>
        <dbReference type="SAM" id="MobiDB-lite"/>
    </source>
</evidence>
<gene>
    <name evidence="7" type="primary">LOC106745974</name>
</gene>
<feature type="region of interest" description="Disordered" evidence="4">
    <location>
        <begin position="600"/>
        <end position="620"/>
    </location>
</feature>
<feature type="region of interest" description="Disordered" evidence="4">
    <location>
        <begin position="457"/>
        <end position="571"/>
    </location>
</feature>
<feature type="compositionally biased region" description="Polar residues" evidence="4">
    <location>
        <begin position="132"/>
        <end position="141"/>
    </location>
</feature>
<evidence type="ECO:0000259" key="5">
    <source>
        <dbReference type="PROSITE" id="PS50085"/>
    </source>
</evidence>
<name>A0A6P3XH49_DINQU</name>
<dbReference type="InterPro" id="IPR050989">
    <property type="entry name" value="Rap1_Ran_GAP"/>
</dbReference>
<evidence type="ECO:0000256" key="3">
    <source>
        <dbReference type="ARBA" id="ARBA00023054"/>
    </source>
</evidence>
<dbReference type="Pfam" id="PF02145">
    <property type="entry name" value="Rap_GAP"/>
    <property type="match status" value="1"/>
</dbReference>
<dbReference type="KEGG" id="dqu:106745974"/>
<keyword evidence="2" id="KW-0597">Phosphoprotein</keyword>
<feature type="compositionally biased region" description="Basic and acidic residues" evidence="4">
    <location>
        <begin position="480"/>
        <end position="519"/>
    </location>
</feature>
<sequence length="1618" mass="183239">MSLQSPRLRHYRTMTAICFVCNLPILSHQVGLVWQGGNGWDDLMREQLEESTLKQRLGTGRRDSAAQITSISPPDDTHESSPTNQRRRRSSLAQLTDILREWSGGGASGKSGRSNKLCRRETLADIAKSLPWSRQTTSDGSHLSMRKRRESSVDSGIRSQVSTKSRRDSTISDFKNDLVRLWSKKEVPQPPPTVISPTPRRGSGESRNSRRGSGESLRSRRDSMITSQSTSSEHKHKCRHHRRRQSQQSVDGNIMTPTKYYRNDQRPSASSTDSAASNAVREHLEAQRNSMDSRSNSTETKTQPPALLMTNTKTTVTTSTSLMVDGKTPIVTTTADSKTSMVTVSTTMGMSTLSSLTVDTKTAVESKCANLDVSVNPPTIVMSSVTPPAISPTVGSSLPLPGTSTSGSSSPVGSPNVNNTPTHPLLSTRRDSTTQCYYKGKEVSPNKLSRLIRQQAAIDESMPPTGRRGSQPTLLPDPDDGGRKARRDSLSPDSASDPRRRDSRSHLSPDRNVDKRDISPIRQRKARLRRQSTSMAGRPPRSPDSSSCSSRDPSPCARAPSGIQHAPIIRRQSTTEEILIARGFRRQSTTEEMIRCRNFRRQSSQSDDTVQRYRGRRDSSAQITDGTFATMTVETSSTFFDSSTQTEPSPLYDNNHYHEECLKCNSCGLNLTGPNQKRARRFKNQILCDLHFADVALMECSDFMQQLRSFKPQSLGCAVARRKSSTTLIFPLPPQACTEEFCQDYPHNLTSTAGYWIECSRPQIASDTIWDETESDREATDPEHGEEQSEPLSMLKHIQQDNRFCLFEENEVDTDDVPRKKTAIEEQWEKNQGFELTSVEQETYEKYFYGSEHWNYFTNDEDLGPVILSIKQEMLNNRDQFRILVRAISYTVHGLIPASCVFADRYNREEVVRSLGKEVNINPPLTLGQLPDTPEELLKLDQVFIKSELKVGVMYIQENQITEEQILDNNGNSPLFEEFLQILGDKIRLKGFDKYKGGLDTVHDLTGLYSVYTNWRGIEIMFHVSTLLPYEKHDPQKLQRKRHIGNDIVCVVFLEADNTKFSPACIKSHFLHTFIVVRVSPRIKRKITRYEVSVVTRDEVGAYKPYLWEQSVFEKGPMFREWILTKIVNGERASYSAPKFARMQERTRSQMLEDIVANLANHAETGQIPKPYRRGSWRPIGHMRPSSPLLDSVRDQFEDYDQLAKDFTRVFLNNTANMTLNASLFDVSFLVPGQQKQKVRFIGVRAILAVRSRVFQEMLYGIQAGFGSPQVPVAELLARPAPTLLSPQKPKSSNFLQVPDMESPRPKSVPSSPMVKRAFSRLGTITAGWGRSIRKHGSGNALQSEDRKRWASSQDCSNKEAKDKDKAAQSLAVPRLSVCADAQKVDRAKLAQTEFDIIEFDPETFRILLDYLHTGSCPLTCSNVPGLICAAEHYDLPELLQACMHHVKQFLRIDVVCVMLCVLENYYWRYTSALQLLNTVLTFIDHMPYQLFQRPDFLTLSESMVQTIMSRQTLEVTEIKKFEAMLNWANHRIKTKTKTDAMVEFKCIMDRLSRDLKLFDITPQELIRIVLPSKAIKNERILETLMEQANKGTYRNVDTYLEAYQKKVQHEDSYDYGL</sequence>
<feature type="region of interest" description="Disordered" evidence="4">
    <location>
        <begin position="1283"/>
        <end position="1313"/>
    </location>
</feature>
<feature type="compositionally biased region" description="Basic residues" evidence="4">
    <location>
        <begin position="234"/>
        <end position="245"/>
    </location>
</feature>
<dbReference type="InterPro" id="IPR011705">
    <property type="entry name" value="BACK"/>
</dbReference>
<dbReference type="Pfam" id="PF07707">
    <property type="entry name" value="BACK"/>
    <property type="match status" value="1"/>
</dbReference>
<feature type="compositionally biased region" description="Low complexity" evidence="4">
    <location>
        <begin position="268"/>
        <end position="279"/>
    </location>
</feature>
<evidence type="ECO:0000313" key="7">
    <source>
        <dbReference type="RefSeq" id="XP_014477537.1"/>
    </source>
</evidence>
<evidence type="ECO:0000256" key="1">
    <source>
        <dbReference type="ARBA" id="ARBA00022468"/>
    </source>
</evidence>
<dbReference type="Proteomes" id="UP000515204">
    <property type="component" value="Unplaced"/>
</dbReference>
<dbReference type="InterPro" id="IPR000210">
    <property type="entry name" value="BTB/POZ_dom"/>
</dbReference>
<dbReference type="PROSITE" id="PS50085">
    <property type="entry name" value="RAPGAP"/>
    <property type="match status" value="1"/>
</dbReference>
<dbReference type="InterPro" id="IPR000331">
    <property type="entry name" value="Rap/Ran_GAP_dom"/>
</dbReference>
<feature type="compositionally biased region" description="Low complexity" evidence="4">
    <location>
        <begin position="395"/>
        <end position="422"/>
    </location>
</feature>
<keyword evidence="3" id="KW-0175">Coiled coil</keyword>
<proteinExistence type="predicted"/>
<dbReference type="InterPro" id="IPR035974">
    <property type="entry name" value="Rap/Ran-GAP_sf"/>
</dbReference>
<feature type="region of interest" description="Disordered" evidence="4">
    <location>
        <begin position="392"/>
        <end position="441"/>
    </location>
</feature>
<dbReference type="SMART" id="SM00225">
    <property type="entry name" value="BTB"/>
    <property type="match status" value="1"/>
</dbReference>
<dbReference type="PANTHER" id="PTHR15711:SF25">
    <property type="entry name" value="RADISH, ISOFORM I"/>
    <property type="match status" value="1"/>
</dbReference>
<feature type="region of interest" description="Disordered" evidence="4">
    <location>
        <begin position="56"/>
        <end position="91"/>
    </location>
</feature>
<feature type="region of interest" description="Disordered" evidence="4">
    <location>
        <begin position="182"/>
        <end position="303"/>
    </location>
</feature>
<feature type="compositionally biased region" description="Low complexity" evidence="4">
    <location>
        <begin position="543"/>
        <end position="556"/>
    </location>
</feature>
<dbReference type="SUPFAM" id="SSF54695">
    <property type="entry name" value="POZ domain"/>
    <property type="match status" value="1"/>
</dbReference>
<dbReference type="CDD" id="cd08368">
    <property type="entry name" value="LIM"/>
    <property type="match status" value="1"/>
</dbReference>
<dbReference type="Pfam" id="PF21022">
    <property type="entry name" value="Rap-GAP_dimer"/>
    <property type="match status" value="1"/>
</dbReference>
<feature type="region of interest" description="Disordered" evidence="4">
    <location>
        <begin position="129"/>
        <end position="170"/>
    </location>
</feature>
<protein>
    <submittedName>
        <fullName evidence="7">Uncharacterized protein LOC106745974</fullName>
    </submittedName>
</protein>
<dbReference type="RefSeq" id="XP_014477537.1">
    <property type="nucleotide sequence ID" value="XM_014622051.1"/>
</dbReference>
<reference evidence="7" key="1">
    <citation type="submission" date="2025-08" db="UniProtKB">
        <authorList>
            <consortium name="RefSeq"/>
        </authorList>
    </citation>
    <scope>IDENTIFICATION</scope>
</reference>
<dbReference type="Gene3D" id="1.25.40.420">
    <property type="match status" value="1"/>
</dbReference>
<dbReference type="GO" id="GO:0051056">
    <property type="term" value="P:regulation of small GTPase mediated signal transduction"/>
    <property type="evidence" value="ECO:0007669"/>
    <property type="project" value="InterPro"/>
</dbReference>
<dbReference type="PANTHER" id="PTHR15711">
    <property type="entry name" value="RAP GTPASE-ACTIVATING PROTEIN"/>
    <property type="match status" value="1"/>
</dbReference>
<feature type="compositionally biased region" description="Basic and acidic residues" evidence="4">
    <location>
        <begin position="1357"/>
        <end position="1367"/>
    </location>
</feature>
<dbReference type="SUPFAM" id="SSF111347">
    <property type="entry name" value="Rap/Ran-GAP"/>
    <property type="match status" value="1"/>
</dbReference>